<evidence type="ECO:0000256" key="8">
    <source>
        <dbReference type="ARBA" id="ARBA00023229"/>
    </source>
</evidence>
<keyword evidence="5 10" id="KW-0547">Nucleotide-binding</keyword>
<evidence type="ECO:0000256" key="5">
    <source>
        <dbReference type="ARBA" id="ARBA00022741"/>
    </source>
</evidence>
<sequence length="298" mass="33399">MTYIWPSPAKINLFLYVTGVRSDNYHYIQSLFQFLNYGDTLKIIVNNTGNIELFTEKELLLKAENTIIKAAKLLKSKALLYAKKNCNTLGATIFLNKKIPMGSGLGGGSSNAATVFIVLNKLWKTQFTLEELAKFSLKIGSDVPAFIMGKTSIVEGIGEILHPIQKKEKWYLVVYPKIHILTKSIFSNSLLKSTSQKKPIKLLLKSPFSNDFEDIVSNKFKKIQKLLSLLSLYAPTRITGTGSCVFSEFDDKISAQKIFSLLPQNVKGFIAKGVNTSLLHQIVYKRNTHILNSKSILK</sequence>
<dbReference type="InterPro" id="IPR014721">
    <property type="entry name" value="Ribsml_uS5_D2-typ_fold_subgr"/>
</dbReference>
<dbReference type="Gene3D" id="3.30.230.10">
    <property type="match status" value="1"/>
</dbReference>
<dbReference type="GO" id="GO:0016114">
    <property type="term" value="P:terpenoid biosynthetic process"/>
    <property type="evidence" value="ECO:0007669"/>
    <property type="project" value="UniProtKB-UniRule"/>
</dbReference>
<dbReference type="GO" id="GO:0019288">
    <property type="term" value="P:isopentenyl diphosphate biosynthetic process, methylerythritol 4-phosphate pathway"/>
    <property type="evidence" value="ECO:0007669"/>
    <property type="project" value="UniProtKB-UniRule"/>
</dbReference>
<dbReference type="GO" id="GO:0050515">
    <property type="term" value="F:4-(cytidine 5'-diphospho)-2-C-methyl-D-erythritol kinase activity"/>
    <property type="evidence" value="ECO:0007669"/>
    <property type="project" value="UniProtKB-UniRule"/>
</dbReference>
<comment type="subunit">
    <text evidence="10">Homodimer.</text>
</comment>
<evidence type="ECO:0000256" key="6">
    <source>
        <dbReference type="ARBA" id="ARBA00022777"/>
    </source>
</evidence>
<protein>
    <recommendedName>
        <fullName evidence="3 10">4-diphosphocytidyl-2-C-methyl-D-erythritol kinase</fullName>
        <shortName evidence="10">CMK</shortName>
        <ecNumber evidence="2 10">2.7.1.148</ecNumber>
    </recommendedName>
    <alternativeName>
        <fullName evidence="9 10">4-(cytidine-5'-diphospho)-2-C-methyl-D-erythritol kinase</fullName>
    </alternativeName>
</protein>
<dbReference type="HAMAP" id="MF_00061">
    <property type="entry name" value="IspE"/>
    <property type="match status" value="1"/>
</dbReference>
<dbReference type="PIRSF" id="PIRSF010376">
    <property type="entry name" value="IspE"/>
    <property type="match status" value="1"/>
</dbReference>
<evidence type="ECO:0000313" key="13">
    <source>
        <dbReference type="EMBL" id="QIQ41218.1"/>
    </source>
</evidence>
<dbReference type="EC" id="2.7.1.148" evidence="2 10"/>
<feature type="domain" description="GHMP kinase N-terminal" evidence="11">
    <location>
        <begin position="65"/>
        <end position="150"/>
    </location>
</feature>
<comment type="function">
    <text evidence="10">Catalyzes the phosphorylation of the position 2 hydroxy group of 4-diphosphocytidyl-2C-methyl-D-erythritol.</text>
</comment>
<evidence type="ECO:0000256" key="3">
    <source>
        <dbReference type="ARBA" id="ARBA00017473"/>
    </source>
</evidence>
<keyword evidence="8 10" id="KW-0414">Isoprene biosynthesis</keyword>
<dbReference type="InterPro" id="IPR004424">
    <property type="entry name" value="IspE"/>
</dbReference>
<reference evidence="13 14" key="1">
    <citation type="submission" date="2020-02" db="EMBL/GenBank/DDBJ databases">
        <title>Parallel evolution in the integration of a co-obligate aphid symbiosis.</title>
        <authorList>
            <person name="Monnin D."/>
            <person name="Jackson R."/>
            <person name="Kiers E.T."/>
            <person name="Bunker M."/>
            <person name="Ellers J."/>
            <person name="Henry L.M."/>
        </authorList>
    </citation>
    <scope>NUCLEOTIDE SEQUENCE [LARGE SCALE GENOMIC DNA]</scope>
    <source>
        <strain evidence="13">AURT-53B</strain>
    </source>
</reference>
<dbReference type="InterPro" id="IPR036554">
    <property type="entry name" value="GHMP_kinase_C_sf"/>
</dbReference>
<feature type="binding site" evidence="10">
    <location>
        <begin position="100"/>
        <end position="110"/>
    </location>
    <ligand>
        <name>ATP</name>
        <dbReference type="ChEBI" id="CHEBI:30616"/>
    </ligand>
</feature>
<evidence type="ECO:0000256" key="4">
    <source>
        <dbReference type="ARBA" id="ARBA00022679"/>
    </source>
</evidence>
<dbReference type="InterPro" id="IPR006204">
    <property type="entry name" value="GHMP_kinase_N_dom"/>
</dbReference>
<dbReference type="Gene3D" id="3.30.70.890">
    <property type="entry name" value="GHMP kinase, C-terminal domain"/>
    <property type="match status" value="1"/>
</dbReference>
<dbReference type="NCBIfam" id="TIGR00154">
    <property type="entry name" value="ispE"/>
    <property type="match status" value="1"/>
</dbReference>
<dbReference type="Pfam" id="PF08544">
    <property type="entry name" value="GHMP_kinases_C"/>
    <property type="match status" value="1"/>
</dbReference>
<dbReference type="PANTHER" id="PTHR43527">
    <property type="entry name" value="4-DIPHOSPHOCYTIDYL-2-C-METHYL-D-ERYTHRITOL KINASE, CHLOROPLASTIC"/>
    <property type="match status" value="1"/>
</dbReference>
<evidence type="ECO:0000256" key="10">
    <source>
        <dbReference type="HAMAP-Rule" id="MF_00061"/>
    </source>
</evidence>
<dbReference type="Pfam" id="PF00288">
    <property type="entry name" value="GHMP_kinases_N"/>
    <property type="match status" value="1"/>
</dbReference>
<dbReference type="Proteomes" id="UP000502374">
    <property type="component" value="Chromosome"/>
</dbReference>
<comment type="pathway">
    <text evidence="10">Isoprenoid biosynthesis; isopentenyl diphosphate biosynthesis via DXP pathway; isopentenyl diphosphate from 1-deoxy-D-xylulose 5-phosphate: step 3/6.</text>
</comment>
<evidence type="ECO:0000259" key="11">
    <source>
        <dbReference type="Pfam" id="PF00288"/>
    </source>
</evidence>
<evidence type="ECO:0000256" key="2">
    <source>
        <dbReference type="ARBA" id="ARBA00012052"/>
    </source>
</evidence>
<dbReference type="InterPro" id="IPR020568">
    <property type="entry name" value="Ribosomal_Su5_D2-typ_SF"/>
</dbReference>
<keyword evidence="7 10" id="KW-0067">ATP-binding</keyword>
<keyword evidence="4 10" id="KW-0808">Transferase</keyword>
<evidence type="ECO:0000256" key="7">
    <source>
        <dbReference type="ARBA" id="ARBA00022840"/>
    </source>
</evidence>
<evidence type="ECO:0000256" key="9">
    <source>
        <dbReference type="ARBA" id="ARBA00032554"/>
    </source>
</evidence>
<evidence type="ECO:0000256" key="1">
    <source>
        <dbReference type="ARBA" id="ARBA00009684"/>
    </source>
</evidence>
<feature type="active site" evidence="10">
    <location>
        <position position="10"/>
    </location>
</feature>
<evidence type="ECO:0000313" key="14">
    <source>
        <dbReference type="Proteomes" id="UP000502374"/>
    </source>
</evidence>
<dbReference type="InterPro" id="IPR013750">
    <property type="entry name" value="GHMP_kinase_C_dom"/>
</dbReference>
<dbReference type="EMBL" id="CP048744">
    <property type="protein sequence ID" value="QIQ41218.1"/>
    <property type="molecule type" value="Genomic_DNA"/>
</dbReference>
<accession>A0AAJ4GBF3</accession>
<name>A0AAJ4GBF3_9GAMM</name>
<organism evidence="13 14">
    <name type="scientific">Buchnera aphidicola</name>
    <name type="common">Aphis urticata</name>
    <dbReference type="NCBI Taxonomy" id="2708353"/>
    <lineage>
        <taxon>Bacteria</taxon>
        <taxon>Pseudomonadati</taxon>
        <taxon>Pseudomonadota</taxon>
        <taxon>Gammaproteobacteria</taxon>
        <taxon>Enterobacterales</taxon>
        <taxon>Erwiniaceae</taxon>
        <taxon>Buchnera</taxon>
    </lineage>
</organism>
<evidence type="ECO:0000259" key="12">
    <source>
        <dbReference type="Pfam" id="PF08544"/>
    </source>
</evidence>
<feature type="active site" evidence="10">
    <location>
        <position position="142"/>
    </location>
</feature>
<dbReference type="SUPFAM" id="SSF54211">
    <property type="entry name" value="Ribosomal protein S5 domain 2-like"/>
    <property type="match status" value="1"/>
</dbReference>
<dbReference type="SUPFAM" id="SSF55060">
    <property type="entry name" value="GHMP Kinase, C-terminal domain"/>
    <property type="match status" value="1"/>
</dbReference>
<feature type="domain" description="GHMP kinase C-terminal" evidence="12">
    <location>
        <begin position="209"/>
        <end position="260"/>
    </location>
</feature>
<comment type="catalytic activity">
    <reaction evidence="10">
        <text>4-CDP-2-C-methyl-D-erythritol + ATP = 4-CDP-2-C-methyl-D-erythritol 2-phosphate + ADP + H(+)</text>
        <dbReference type="Rhea" id="RHEA:18437"/>
        <dbReference type="ChEBI" id="CHEBI:15378"/>
        <dbReference type="ChEBI" id="CHEBI:30616"/>
        <dbReference type="ChEBI" id="CHEBI:57823"/>
        <dbReference type="ChEBI" id="CHEBI:57919"/>
        <dbReference type="ChEBI" id="CHEBI:456216"/>
        <dbReference type="EC" id="2.7.1.148"/>
    </reaction>
</comment>
<dbReference type="AlphaFoldDB" id="A0AAJ4GBF3"/>
<dbReference type="GO" id="GO:0005524">
    <property type="term" value="F:ATP binding"/>
    <property type="evidence" value="ECO:0007669"/>
    <property type="project" value="UniProtKB-UniRule"/>
</dbReference>
<gene>
    <name evidence="10 13" type="primary">ispE</name>
    <name evidence="13" type="ORF">G4B00_00860</name>
</gene>
<proteinExistence type="inferred from homology"/>
<keyword evidence="6 10" id="KW-0418">Kinase</keyword>
<comment type="similarity">
    <text evidence="1 10">Belongs to the GHMP kinase family. IspE subfamily.</text>
</comment>
<dbReference type="PANTHER" id="PTHR43527:SF2">
    <property type="entry name" value="4-DIPHOSPHOCYTIDYL-2-C-METHYL-D-ERYTHRITOL KINASE, CHLOROPLASTIC"/>
    <property type="match status" value="1"/>
</dbReference>